<dbReference type="Pfam" id="PF00005">
    <property type="entry name" value="ABC_tran"/>
    <property type="match status" value="1"/>
</dbReference>
<dbReference type="AlphaFoldDB" id="A0A1U9YX25"/>
<dbReference type="eggNOG" id="COG2401">
    <property type="taxonomic scope" value="Bacteria"/>
</dbReference>
<dbReference type="PROSITE" id="PS50893">
    <property type="entry name" value="ABC_TRANSPORTER_2"/>
    <property type="match status" value="1"/>
</dbReference>
<feature type="domain" description="ABC transporter" evidence="3">
    <location>
        <begin position="213"/>
        <end position="431"/>
    </location>
</feature>
<dbReference type="CDD" id="cd00267">
    <property type="entry name" value="ABC_ATPase"/>
    <property type="match status" value="1"/>
</dbReference>
<evidence type="ECO:0000313" key="4">
    <source>
        <dbReference type="EMBL" id="AQZ50001.1"/>
    </source>
</evidence>
<dbReference type="SUPFAM" id="SSF55729">
    <property type="entry name" value="Acyl-CoA N-acyltransferases (Nat)"/>
    <property type="match status" value="1"/>
</dbReference>
<accession>A0A1U9YX25</accession>
<dbReference type="SUPFAM" id="SSF52540">
    <property type="entry name" value="P-loop containing nucleoside triphosphate hydrolases"/>
    <property type="match status" value="1"/>
</dbReference>
<dbReference type="PANTHER" id="PTHR24220">
    <property type="entry name" value="IMPORT ATP-BINDING PROTEIN"/>
    <property type="match status" value="1"/>
</dbReference>
<dbReference type="GO" id="GO:0022857">
    <property type="term" value="F:transmembrane transporter activity"/>
    <property type="evidence" value="ECO:0007669"/>
    <property type="project" value="TreeGrafter"/>
</dbReference>
<keyword evidence="5" id="KW-1185">Reference proteome</keyword>
<reference evidence="4 5" key="1">
    <citation type="submission" date="2017-03" db="EMBL/GenBank/DDBJ databases">
        <title>Foreign affairs: Plasmid Transfer between Roseobacters and Rhizobia.</title>
        <authorList>
            <person name="Bartling P."/>
            <person name="Bunk B."/>
            <person name="Overmann J."/>
            <person name="Brinkmann H."/>
            <person name="Petersen J."/>
        </authorList>
    </citation>
    <scope>NUCLEOTIDE SEQUENCE [LARGE SCALE GENOMIC DNA]</scope>
    <source>
        <strain evidence="4 5">MACL11</strain>
    </source>
</reference>
<dbReference type="EC" id="3.6.3.25" evidence="4"/>
<keyword evidence="4" id="KW-0378">Hydrolase</keyword>
<dbReference type="PANTHER" id="PTHR24220:SF689">
    <property type="entry name" value="LIPOPROTEIN-RELEASING SYSTEM ATP-BINDING PROTEIN LOLD"/>
    <property type="match status" value="1"/>
</dbReference>
<keyword evidence="2" id="KW-1278">Translocase</keyword>
<dbReference type="InterPro" id="IPR003439">
    <property type="entry name" value="ABC_transporter-like_ATP-bd"/>
</dbReference>
<name>A0A1U9YX25_9HYPH</name>
<dbReference type="InterPro" id="IPR015854">
    <property type="entry name" value="ABC_transpr_LolD-like"/>
</dbReference>
<dbReference type="STRING" id="1122214.Mame_00625"/>
<sequence>MKDYLNTIVRIGRIVISPELRGLGLTRRIIKAAKNFSAERWHIGGMRPIFMEISAEMLSHIDFVTSSGFKFIGRTEGNITRVLKDMQSMARDPSGDFGMMSLQRKYFRALEDYCKTLQISFEEGLEALKRKIELNQDALTTGEWAVLRSVIRNPIPYFLCPLDDYTATYMRAALKSRPKAETATTNQFEFSARSTQINIDALSIRAAYRVPETRSTKIIMDAFGLKGDTVYADIVQNVSVKASNGNIIFVVGTSGSGKSVFLNALDPEKTLDGNLTVKRAGSLTHSAGWLRPLRDDIPIFEALAEKFTPEKAFVALSRVGLSEALAFIKPFWMLSRGQQYRAMIAELLLRDEEVWLLDEFCSDLDPITAKIVAHNLRKQVIATGRIAFIAAANHTHYLDALRPTKVLMLRSGDEPAWLSYKEYQNEFLDQVG</sequence>
<evidence type="ECO:0000256" key="1">
    <source>
        <dbReference type="ARBA" id="ARBA00005417"/>
    </source>
</evidence>
<dbReference type="Proteomes" id="UP000191135">
    <property type="component" value="Chromosome"/>
</dbReference>
<dbReference type="GO" id="GO:0005886">
    <property type="term" value="C:plasma membrane"/>
    <property type="evidence" value="ECO:0007669"/>
    <property type="project" value="TreeGrafter"/>
</dbReference>
<dbReference type="Gene3D" id="3.40.50.300">
    <property type="entry name" value="P-loop containing nucleotide triphosphate hydrolases"/>
    <property type="match status" value="1"/>
</dbReference>
<keyword evidence="4" id="KW-0547">Nucleotide-binding</keyword>
<dbReference type="InterPro" id="IPR027417">
    <property type="entry name" value="P-loop_NTPase"/>
</dbReference>
<gene>
    <name evidence="4" type="primary">skfE</name>
    <name evidence="4" type="ORF">Mame_00625</name>
</gene>
<dbReference type="GO" id="GO:0016887">
    <property type="term" value="F:ATP hydrolysis activity"/>
    <property type="evidence" value="ECO:0007669"/>
    <property type="project" value="InterPro"/>
</dbReference>
<protein>
    <submittedName>
        <fullName evidence="4">SkfA peptide export ATP-binding protein SkfE</fullName>
        <ecNumber evidence="4">3.6.3.25</ecNumber>
    </submittedName>
</protein>
<organism evidence="4 5">
    <name type="scientific">Martelella mediterranea DSM 17316</name>
    <dbReference type="NCBI Taxonomy" id="1122214"/>
    <lineage>
        <taxon>Bacteria</taxon>
        <taxon>Pseudomonadati</taxon>
        <taxon>Pseudomonadota</taxon>
        <taxon>Alphaproteobacteria</taxon>
        <taxon>Hyphomicrobiales</taxon>
        <taxon>Aurantimonadaceae</taxon>
        <taxon>Martelella</taxon>
    </lineage>
</organism>
<comment type="similarity">
    <text evidence="1">Belongs to the ABC transporter superfamily.</text>
</comment>
<evidence type="ECO:0000256" key="2">
    <source>
        <dbReference type="ARBA" id="ARBA00022967"/>
    </source>
</evidence>
<dbReference type="EMBL" id="CP020330">
    <property type="protein sequence ID" value="AQZ50001.1"/>
    <property type="molecule type" value="Genomic_DNA"/>
</dbReference>
<dbReference type="GO" id="GO:0005524">
    <property type="term" value="F:ATP binding"/>
    <property type="evidence" value="ECO:0007669"/>
    <property type="project" value="UniProtKB-KW"/>
</dbReference>
<evidence type="ECO:0000313" key="5">
    <source>
        <dbReference type="Proteomes" id="UP000191135"/>
    </source>
</evidence>
<dbReference type="InterPro" id="IPR016181">
    <property type="entry name" value="Acyl_CoA_acyltransferase"/>
</dbReference>
<dbReference type="Gene3D" id="3.40.630.30">
    <property type="match status" value="1"/>
</dbReference>
<dbReference type="KEGG" id="mmed:Mame_00625"/>
<keyword evidence="4" id="KW-0067">ATP-binding</keyword>
<proteinExistence type="inferred from homology"/>
<evidence type="ECO:0000259" key="3">
    <source>
        <dbReference type="PROSITE" id="PS50893"/>
    </source>
</evidence>